<keyword evidence="1" id="KW-0378">Hydrolase</keyword>
<evidence type="ECO:0000256" key="2">
    <source>
        <dbReference type="SAM" id="MobiDB-lite"/>
    </source>
</evidence>
<keyword evidence="5" id="KW-1185">Reference proteome</keyword>
<feature type="compositionally biased region" description="Low complexity" evidence="2">
    <location>
        <begin position="42"/>
        <end position="73"/>
    </location>
</feature>
<dbReference type="PANTHER" id="PTHR10159:SF528">
    <property type="entry name" value="PUCKERED, ISOFORM A"/>
    <property type="match status" value="1"/>
</dbReference>
<dbReference type="SUPFAM" id="SSF52799">
    <property type="entry name" value="(Phosphotyrosine protein) phosphatases II"/>
    <property type="match status" value="1"/>
</dbReference>
<feature type="compositionally biased region" description="Polar residues" evidence="2">
    <location>
        <begin position="13"/>
        <end position="41"/>
    </location>
</feature>
<evidence type="ECO:0000313" key="3">
    <source>
        <dbReference type="EMBL" id="KAF7488239.1"/>
    </source>
</evidence>
<dbReference type="GO" id="GO:0033550">
    <property type="term" value="F:MAP kinase tyrosine phosphatase activity"/>
    <property type="evidence" value="ECO:0007669"/>
    <property type="project" value="TreeGrafter"/>
</dbReference>
<dbReference type="EMBL" id="WVUK01000066">
    <property type="protein sequence ID" value="KAF7488239.1"/>
    <property type="molecule type" value="Genomic_DNA"/>
</dbReference>
<gene>
    <name evidence="3" type="ORF">SSS_8274</name>
</gene>
<protein>
    <submittedName>
        <fullName evidence="3 4">Uncharacterized protein</fullName>
    </submittedName>
</protein>
<evidence type="ECO:0000313" key="4">
    <source>
        <dbReference type="EnsemblMetazoa" id="KAF7488239.1"/>
    </source>
</evidence>
<dbReference type="Gene3D" id="3.90.190.10">
    <property type="entry name" value="Protein tyrosine phosphatase superfamily"/>
    <property type="match status" value="1"/>
</dbReference>
<organism evidence="3">
    <name type="scientific">Sarcoptes scabiei</name>
    <name type="common">Itch mite</name>
    <name type="synonym">Acarus scabiei</name>
    <dbReference type="NCBI Taxonomy" id="52283"/>
    <lineage>
        <taxon>Eukaryota</taxon>
        <taxon>Metazoa</taxon>
        <taxon>Ecdysozoa</taxon>
        <taxon>Arthropoda</taxon>
        <taxon>Chelicerata</taxon>
        <taxon>Arachnida</taxon>
        <taxon>Acari</taxon>
        <taxon>Acariformes</taxon>
        <taxon>Sarcoptiformes</taxon>
        <taxon>Astigmata</taxon>
        <taxon>Psoroptidia</taxon>
        <taxon>Sarcoptoidea</taxon>
        <taxon>Sarcoptidae</taxon>
        <taxon>Sarcoptinae</taxon>
        <taxon>Sarcoptes</taxon>
    </lineage>
</organism>
<dbReference type="EnsemblMetazoa" id="SSS_8274s_mrna">
    <property type="protein sequence ID" value="KAF7488239.1"/>
    <property type="gene ID" value="SSS_8274"/>
</dbReference>
<reference evidence="3" key="2">
    <citation type="submission" date="2020-01" db="EMBL/GenBank/DDBJ databases">
        <authorList>
            <person name="Korhonen P.K.K."/>
            <person name="Guangxu M.G."/>
            <person name="Wang T.W."/>
            <person name="Stroehlein A.J.S."/>
            <person name="Young N.D."/>
            <person name="Ang C.-S.A."/>
            <person name="Fernando D.W.F."/>
            <person name="Lu H.L."/>
            <person name="Taylor S.T."/>
            <person name="Ehtesham M.E.M."/>
            <person name="Najaraj S.H.N."/>
            <person name="Harsha G.H.G."/>
            <person name="Madugundu A.M."/>
            <person name="Renuse S.R."/>
            <person name="Holt D.H."/>
            <person name="Pandey A.P."/>
            <person name="Papenfuss A.P."/>
            <person name="Gasser R.B.G."/>
            <person name="Fischer K.F."/>
        </authorList>
    </citation>
    <scope>NUCLEOTIDE SEQUENCE</scope>
    <source>
        <strain evidence="3">SSS_KF_BRIS2020</strain>
    </source>
</reference>
<keyword evidence="1" id="KW-0904">Protein phosphatase</keyword>
<dbReference type="GO" id="GO:0005829">
    <property type="term" value="C:cytosol"/>
    <property type="evidence" value="ECO:0007669"/>
    <property type="project" value="TreeGrafter"/>
</dbReference>
<feature type="region of interest" description="Disordered" evidence="2">
    <location>
        <begin position="1"/>
        <end position="100"/>
    </location>
</feature>
<dbReference type="GO" id="GO:0008330">
    <property type="term" value="F:protein tyrosine/threonine phosphatase activity"/>
    <property type="evidence" value="ECO:0007669"/>
    <property type="project" value="TreeGrafter"/>
</dbReference>
<dbReference type="PANTHER" id="PTHR10159">
    <property type="entry name" value="DUAL SPECIFICITY PROTEIN PHOSPHATASE"/>
    <property type="match status" value="1"/>
</dbReference>
<dbReference type="Proteomes" id="UP000070412">
    <property type="component" value="Unassembled WGS sequence"/>
</dbReference>
<feature type="region of interest" description="Disordered" evidence="2">
    <location>
        <begin position="226"/>
        <end position="248"/>
    </location>
</feature>
<dbReference type="AlphaFoldDB" id="A0A834R2B1"/>
<accession>A0A834R2B1</accession>
<dbReference type="GO" id="GO:0017017">
    <property type="term" value="F:MAP kinase tyrosine/serine/threonine phosphatase activity"/>
    <property type="evidence" value="ECO:0007669"/>
    <property type="project" value="TreeGrafter"/>
</dbReference>
<feature type="compositionally biased region" description="Basic residues" evidence="2">
    <location>
        <begin position="91"/>
        <end position="100"/>
    </location>
</feature>
<dbReference type="GO" id="GO:0043409">
    <property type="term" value="P:negative regulation of MAPK cascade"/>
    <property type="evidence" value="ECO:0007669"/>
    <property type="project" value="TreeGrafter"/>
</dbReference>
<dbReference type="OrthoDB" id="426001at2759"/>
<proteinExistence type="predicted"/>
<reference evidence="4" key="3">
    <citation type="submission" date="2022-06" db="UniProtKB">
        <authorList>
            <consortium name="EnsemblMetazoa"/>
        </authorList>
    </citation>
    <scope>IDENTIFICATION</scope>
</reference>
<name>A0A834R2B1_SARSC</name>
<feature type="region of interest" description="Disordered" evidence="2">
    <location>
        <begin position="114"/>
        <end position="171"/>
    </location>
</feature>
<feature type="compositionally biased region" description="Polar residues" evidence="2">
    <location>
        <begin position="117"/>
        <end position="161"/>
    </location>
</feature>
<reference evidence="5" key="1">
    <citation type="journal article" date="2020" name="PLoS Negl. Trop. Dis.">
        <title>High-quality nuclear genome for Sarcoptes scabiei-A critical resource for a neglected parasite.</title>
        <authorList>
            <person name="Korhonen P.K."/>
            <person name="Gasser R.B."/>
            <person name="Ma G."/>
            <person name="Wang T."/>
            <person name="Stroehlein A.J."/>
            <person name="Young N.D."/>
            <person name="Ang C.S."/>
            <person name="Fernando D.D."/>
            <person name="Lu H.C."/>
            <person name="Taylor S."/>
            <person name="Reynolds S.L."/>
            <person name="Mofiz E."/>
            <person name="Najaraj S.H."/>
            <person name="Gowda H."/>
            <person name="Madugundu A."/>
            <person name="Renuse S."/>
            <person name="Holt D."/>
            <person name="Pandey A."/>
            <person name="Papenfuss A.T."/>
            <person name="Fischer K."/>
        </authorList>
    </citation>
    <scope>NUCLEOTIDE SEQUENCE [LARGE SCALE GENOMIC DNA]</scope>
</reference>
<dbReference type="InterPro" id="IPR029021">
    <property type="entry name" value="Prot-tyrosine_phosphatase-like"/>
</dbReference>
<evidence type="ECO:0000313" key="5">
    <source>
        <dbReference type="Proteomes" id="UP000070412"/>
    </source>
</evidence>
<evidence type="ECO:0000256" key="1">
    <source>
        <dbReference type="ARBA" id="ARBA00022912"/>
    </source>
</evidence>
<sequence>MTAIAMVSIDSGGPQTTHHLNNLINSLPNGSSTMNVDDSSTAELHLSTSSQSSNSSNESDLLLDLPSSPRSASITNNYNTRVNGPGVHHQSIVHRRQQRRPKLDISAANHYSIAANKKSSQQSVDYSSMVNQMQSSPVNNSERLSPSSQLHKFDRQNLSQKPPSPCKGTRPRAIPQFRLDIQDYNSNPSSAPILTGHNQTQPCSLLNSANSCGSMLTFSISSSSSYSSSSMDLPKSSNSSSSTSSMSSIISPSYLFSSKRAECWPDPNSDGNTFNFDCSMRNHHHHHQRYDTNNNVDFNDDDRSVMDSSATPILPFLYLGNERDASDEKRLNELSISYVLNVTSQQPTEQQRLVSTKMNIDGTIESNESSHDDVGPIETVKLSINCKANDDDVDDDSIVKSTEDFAKRKDQNQLICDNQTQRDHHNRLYKWLPASDTYQQNLKQYFEEAFQFIAGPSNCF</sequence>